<feature type="transmembrane region" description="Helical" evidence="11">
    <location>
        <begin position="59"/>
        <end position="78"/>
    </location>
</feature>
<feature type="domain" description="CNNM transmembrane" evidence="13">
    <location>
        <begin position="1"/>
        <end position="202"/>
    </location>
</feature>
<evidence type="ECO:0000256" key="5">
    <source>
        <dbReference type="ARBA" id="ARBA00022737"/>
    </source>
</evidence>
<accession>A0A0R3BYW8</accession>
<comment type="similarity">
    <text evidence="2">Belongs to the UPF0053 family. Hemolysin C subfamily.</text>
</comment>
<feature type="domain" description="CBS" evidence="12">
    <location>
        <begin position="221"/>
        <end position="281"/>
    </location>
</feature>
<evidence type="ECO:0000256" key="4">
    <source>
        <dbReference type="ARBA" id="ARBA00022692"/>
    </source>
</evidence>
<keyword evidence="8 10" id="KW-0472">Membrane</keyword>
<sequence length="450" mass="50246">MSSISINLLLAALLLAANAFYVAAEFALVKSRGFRVKAMVEQNRFGARLLQTMMGNIESYLACCQLGITMASLGLGWIGEPTVSALLSPVLSPLGMSEATLHFTSFVAGFLVFSSLHIVIGEQVPKTLAIREPMPVSQWIAYPLHFSYLLFYPLSWCLNTASSAILRLMGVQEFSQHEILTDSEIEGLVEESAVHGKIESGEAEYIHNVFRLGELTVSDVMVHRTAMVMINADLPPEELVREVLATEYTRIPLWRDKSENIIGILHAKDLLRAIRASEGDTSRIDVTTIMLPPWFVPEMRPISQQLKAFRRRKTHFALVVDEYGEVEGLVTLEDILEEIVGDISDEHDVVVAGVRRQPDGSVVVDGSVPIRDLNRAMDWHLPDEEATTVAGLVIHEARSIPDRGQSFTFHGFRFRVLRRERNRITALRISPVTREAELEEAKPRRAGTSF</sequence>
<dbReference type="GO" id="GO:0003677">
    <property type="term" value="F:DNA binding"/>
    <property type="evidence" value="ECO:0007669"/>
    <property type="project" value="UniProtKB-KW"/>
</dbReference>
<dbReference type="PANTHER" id="PTHR43099:SF5">
    <property type="entry name" value="HLYC_CORC FAMILY TRANSPORTER"/>
    <property type="match status" value="1"/>
</dbReference>
<dbReference type="Gene3D" id="3.10.580.10">
    <property type="entry name" value="CBS-domain"/>
    <property type="match status" value="1"/>
</dbReference>
<dbReference type="EMBL" id="JBGBZN010000002">
    <property type="protein sequence ID" value="MEY9470977.1"/>
    <property type="molecule type" value="Genomic_DNA"/>
</dbReference>
<dbReference type="InterPro" id="IPR044751">
    <property type="entry name" value="Ion_transp-like_CBS"/>
</dbReference>
<dbReference type="InterPro" id="IPR000644">
    <property type="entry name" value="CBS_dom"/>
</dbReference>
<dbReference type="SMART" id="SM00116">
    <property type="entry name" value="CBS"/>
    <property type="match status" value="2"/>
</dbReference>
<keyword evidence="19" id="KW-1185">Reference proteome</keyword>
<dbReference type="EMBL" id="FMAE01000006">
    <property type="protein sequence ID" value="SCB41511.1"/>
    <property type="molecule type" value="Genomic_DNA"/>
</dbReference>
<dbReference type="RefSeq" id="WP_036014704.1">
    <property type="nucleotide sequence ID" value="NZ_CP104173.1"/>
</dbReference>
<dbReference type="SUPFAM" id="SSF54631">
    <property type="entry name" value="CBS-domain pair"/>
    <property type="match status" value="1"/>
</dbReference>
<dbReference type="AlphaFoldDB" id="A0A0R3BYW8"/>
<dbReference type="InterPro" id="IPR036318">
    <property type="entry name" value="FAD-bd_PCMH-like_sf"/>
</dbReference>
<evidence type="ECO:0000256" key="1">
    <source>
        <dbReference type="ARBA" id="ARBA00004651"/>
    </source>
</evidence>
<evidence type="ECO:0000259" key="13">
    <source>
        <dbReference type="PROSITE" id="PS51846"/>
    </source>
</evidence>
<feature type="transmembrane region" description="Helical" evidence="11">
    <location>
        <begin position="99"/>
        <end position="120"/>
    </location>
</feature>
<dbReference type="FunFam" id="3.10.580.10:FF:000002">
    <property type="entry name" value="Magnesium/cobalt efflux protein CorC"/>
    <property type="match status" value="1"/>
</dbReference>
<evidence type="ECO:0000313" key="16">
    <source>
        <dbReference type="EMBL" id="SCB41511.1"/>
    </source>
</evidence>
<dbReference type="InterPro" id="IPR002550">
    <property type="entry name" value="CNNM"/>
</dbReference>
<evidence type="ECO:0000259" key="12">
    <source>
        <dbReference type="PROSITE" id="PS51371"/>
    </source>
</evidence>
<dbReference type="PROSITE" id="PS51371">
    <property type="entry name" value="CBS"/>
    <property type="match status" value="2"/>
</dbReference>
<evidence type="ECO:0000256" key="9">
    <source>
        <dbReference type="PROSITE-ProRule" id="PRU00703"/>
    </source>
</evidence>
<comment type="subcellular location">
    <subcellularLocation>
        <location evidence="1">Cell membrane</location>
        <topology evidence="1">Multi-pass membrane protein</topology>
    </subcellularLocation>
</comment>
<evidence type="ECO:0000256" key="7">
    <source>
        <dbReference type="ARBA" id="ARBA00023122"/>
    </source>
</evidence>
<reference evidence="15 19" key="3">
    <citation type="submission" date="2024-07" db="EMBL/GenBank/DDBJ databases">
        <title>Genomic Encyclopedia of Type Strains, Phase V (KMG-V): Genome sequencing to study the core and pangenomes of soil and plant-associated prokaryotes.</title>
        <authorList>
            <person name="Whitman W."/>
        </authorList>
    </citation>
    <scope>NUCLEOTIDE SEQUENCE [LARGE SCALE GENOMIC DNA]</scope>
    <source>
        <strain evidence="15 19">USDA 222</strain>
    </source>
</reference>
<reference evidence="14 17" key="1">
    <citation type="submission" date="2015-09" db="EMBL/GenBank/DDBJ databases">
        <title>Draft Genome Sequence of the Strain BR 3267 (Bradyrhizobium yuanmingense) recommended as inoculant for cowpea in Brazil.</title>
        <authorList>
            <person name="Simoes-Araujo J.L."/>
            <person name="Zilli J.E."/>
        </authorList>
    </citation>
    <scope>NUCLEOTIDE SEQUENCE [LARGE SCALE GENOMIC DNA]</scope>
    <source>
        <strain evidence="14 17">BR3267</strain>
    </source>
</reference>
<dbReference type="GO" id="GO:0050660">
    <property type="term" value="F:flavin adenine dinucleotide binding"/>
    <property type="evidence" value="ECO:0007669"/>
    <property type="project" value="InterPro"/>
</dbReference>
<dbReference type="Proteomes" id="UP001565474">
    <property type="component" value="Unassembled WGS sequence"/>
</dbReference>
<evidence type="ECO:0000256" key="6">
    <source>
        <dbReference type="ARBA" id="ARBA00022989"/>
    </source>
</evidence>
<keyword evidence="3" id="KW-1003">Cell membrane</keyword>
<dbReference type="InterPro" id="IPR046342">
    <property type="entry name" value="CBS_dom_sf"/>
</dbReference>
<dbReference type="STRING" id="108015.GA0061099_1006561"/>
<keyword evidence="7 9" id="KW-0129">CBS domain</keyword>
<evidence type="ECO:0000313" key="14">
    <source>
        <dbReference type="EMBL" id="KRP87470.1"/>
    </source>
</evidence>
<name>A0A0R3BYW8_9BRAD</name>
<dbReference type="PROSITE" id="PS51846">
    <property type="entry name" value="CNNM"/>
    <property type="match status" value="1"/>
</dbReference>
<dbReference type="InterPro" id="IPR005170">
    <property type="entry name" value="Transptr-assoc_dom"/>
</dbReference>
<keyword evidence="14" id="KW-0238">DNA-binding</keyword>
<evidence type="ECO:0000256" key="8">
    <source>
        <dbReference type="ARBA" id="ARBA00023136"/>
    </source>
</evidence>
<dbReference type="SMART" id="SM01091">
    <property type="entry name" value="CorC_HlyC"/>
    <property type="match status" value="1"/>
</dbReference>
<reference evidence="16 18" key="2">
    <citation type="submission" date="2016-08" db="EMBL/GenBank/DDBJ databases">
        <authorList>
            <person name="Seilhamer J.J."/>
        </authorList>
    </citation>
    <scope>NUCLEOTIDE SEQUENCE [LARGE SCALE GENOMIC DNA]</scope>
    <source>
        <strain evidence="16 18">CCBAU 10071</strain>
    </source>
</reference>
<evidence type="ECO:0000313" key="19">
    <source>
        <dbReference type="Proteomes" id="UP001565474"/>
    </source>
</evidence>
<dbReference type="Pfam" id="PF00571">
    <property type="entry name" value="CBS"/>
    <property type="match status" value="2"/>
</dbReference>
<dbReference type="PANTHER" id="PTHR43099">
    <property type="entry name" value="UPF0053 PROTEIN YRKA"/>
    <property type="match status" value="1"/>
</dbReference>
<keyword evidence="5" id="KW-0677">Repeat</keyword>
<dbReference type="Proteomes" id="UP000183174">
    <property type="component" value="Unassembled WGS sequence"/>
</dbReference>
<organism evidence="14 17">
    <name type="scientific">Bradyrhizobium yuanmingense</name>
    <dbReference type="NCBI Taxonomy" id="108015"/>
    <lineage>
        <taxon>Bacteria</taxon>
        <taxon>Pseudomonadati</taxon>
        <taxon>Pseudomonadota</taxon>
        <taxon>Alphaproteobacteria</taxon>
        <taxon>Hyphomicrobiales</taxon>
        <taxon>Nitrobacteraceae</taxon>
        <taxon>Bradyrhizobium</taxon>
    </lineage>
</organism>
<evidence type="ECO:0000313" key="17">
    <source>
        <dbReference type="Proteomes" id="UP000051380"/>
    </source>
</evidence>
<dbReference type="Pfam" id="PF01595">
    <property type="entry name" value="CNNM"/>
    <property type="match status" value="1"/>
</dbReference>
<evidence type="ECO:0000313" key="15">
    <source>
        <dbReference type="EMBL" id="MEY9470977.1"/>
    </source>
</evidence>
<evidence type="ECO:0000256" key="3">
    <source>
        <dbReference type="ARBA" id="ARBA00022475"/>
    </source>
</evidence>
<feature type="domain" description="CBS" evidence="12">
    <location>
        <begin position="286"/>
        <end position="349"/>
    </location>
</feature>
<dbReference type="Proteomes" id="UP000051380">
    <property type="component" value="Unassembled WGS sequence"/>
</dbReference>
<keyword evidence="6 10" id="KW-1133">Transmembrane helix</keyword>
<evidence type="ECO:0000256" key="2">
    <source>
        <dbReference type="ARBA" id="ARBA00006446"/>
    </source>
</evidence>
<dbReference type="Pfam" id="PF03471">
    <property type="entry name" value="CorC_HlyC"/>
    <property type="match status" value="1"/>
</dbReference>
<dbReference type="InterPro" id="IPR051676">
    <property type="entry name" value="UPF0053_domain"/>
</dbReference>
<dbReference type="GeneID" id="93174063"/>
<protein>
    <submittedName>
        <fullName evidence="15">CBS domain containing-hemolysin-like protein</fullName>
    </submittedName>
    <submittedName>
        <fullName evidence="14">DNA-binding protein</fullName>
    </submittedName>
    <submittedName>
        <fullName evidence="16">Hemolysin, contains CBS domains</fullName>
    </submittedName>
</protein>
<evidence type="ECO:0000313" key="18">
    <source>
        <dbReference type="Proteomes" id="UP000183174"/>
    </source>
</evidence>
<gene>
    <name evidence="15" type="ORF">ABH992_003376</name>
    <name evidence="14" type="ORF">AOQ72_02300</name>
    <name evidence="16" type="ORF">GA0061099_1006561</name>
</gene>
<feature type="transmembrane region" description="Helical" evidence="11">
    <location>
        <begin position="140"/>
        <end position="159"/>
    </location>
</feature>
<evidence type="ECO:0000256" key="10">
    <source>
        <dbReference type="PROSITE-ProRule" id="PRU01193"/>
    </source>
</evidence>
<dbReference type="EMBL" id="LJYF01000044">
    <property type="protein sequence ID" value="KRP87470.1"/>
    <property type="molecule type" value="Genomic_DNA"/>
</dbReference>
<keyword evidence="4 10" id="KW-0812">Transmembrane</keyword>
<dbReference type="CDD" id="cd04590">
    <property type="entry name" value="CBS_pair_CorC_HlyC_assoc"/>
    <property type="match status" value="1"/>
</dbReference>
<evidence type="ECO:0000256" key="11">
    <source>
        <dbReference type="SAM" id="Phobius"/>
    </source>
</evidence>
<dbReference type="OrthoDB" id="9797674at2"/>
<dbReference type="InterPro" id="IPR016169">
    <property type="entry name" value="FAD-bd_PCMH_sub2"/>
</dbReference>
<dbReference type="SUPFAM" id="SSF56176">
    <property type="entry name" value="FAD-binding/transporter-associated domain-like"/>
    <property type="match status" value="1"/>
</dbReference>
<dbReference type="GO" id="GO:0005886">
    <property type="term" value="C:plasma membrane"/>
    <property type="evidence" value="ECO:0007669"/>
    <property type="project" value="UniProtKB-SubCell"/>
</dbReference>
<proteinExistence type="inferred from homology"/>
<dbReference type="Gene3D" id="3.30.465.10">
    <property type="match status" value="1"/>
</dbReference>